<reference evidence="1" key="1">
    <citation type="submission" date="2020-03" db="EMBL/GenBank/DDBJ databases">
        <authorList>
            <person name="Weist P."/>
        </authorList>
    </citation>
    <scope>NUCLEOTIDE SEQUENCE</scope>
</reference>
<proteinExistence type="predicted"/>
<evidence type="ECO:0000313" key="1">
    <source>
        <dbReference type="EMBL" id="CAB1451575.1"/>
    </source>
</evidence>
<name>A0A9N7Z524_PLEPL</name>
<dbReference type="Proteomes" id="UP001153269">
    <property type="component" value="Unassembled WGS sequence"/>
</dbReference>
<dbReference type="EMBL" id="CADEAL010004092">
    <property type="protein sequence ID" value="CAB1451575.1"/>
    <property type="molecule type" value="Genomic_DNA"/>
</dbReference>
<organism evidence="1 2">
    <name type="scientific">Pleuronectes platessa</name>
    <name type="common">European plaice</name>
    <dbReference type="NCBI Taxonomy" id="8262"/>
    <lineage>
        <taxon>Eukaryota</taxon>
        <taxon>Metazoa</taxon>
        <taxon>Chordata</taxon>
        <taxon>Craniata</taxon>
        <taxon>Vertebrata</taxon>
        <taxon>Euteleostomi</taxon>
        <taxon>Actinopterygii</taxon>
        <taxon>Neopterygii</taxon>
        <taxon>Teleostei</taxon>
        <taxon>Neoteleostei</taxon>
        <taxon>Acanthomorphata</taxon>
        <taxon>Carangaria</taxon>
        <taxon>Pleuronectiformes</taxon>
        <taxon>Pleuronectoidei</taxon>
        <taxon>Pleuronectidae</taxon>
        <taxon>Pleuronectes</taxon>
    </lineage>
</organism>
<gene>
    <name evidence="1" type="ORF">PLEPLA_LOCUS39269</name>
</gene>
<evidence type="ECO:0000313" key="2">
    <source>
        <dbReference type="Proteomes" id="UP001153269"/>
    </source>
</evidence>
<dbReference type="AlphaFoldDB" id="A0A9N7Z524"/>
<accession>A0A9N7Z524</accession>
<sequence>MSRRQNVERGGWPCHDGLRHRVGLDWHMLGRVTGVGDDGGLPCDAQTPATRNPWKLGQTLAWLCLKPPNPHPTTAQCWFLCKFYWKRRMTSWAFQMKDK</sequence>
<keyword evidence="2" id="KW-1185">Reference proteome</keyword>
<protein>
    <submittedName>
        <fullName evidence="1">Uncharacterized protein</fullName>
    </submittedName>
</protein>
<comment type="caution">
    <text evidence="1">The sequence shown here is derived from an EMBL/GenBank/DDBJ whole genome shotgun (WGS) entry which is preliminary data.</text>
</comment>